<evidence type="ECO:0000313" key="2">
    <source>
        <dbReference type="EMBL" id="EQB17685.1"/>
    </source>
</evidence>
<proteinExistence type="predicted"/>
<feature type="domain" description="NadR/Ttd14 AAA" evidence="1">
    <location>
        <begin position="4"/>
        <end position="127"/>
    </location>
</feature>
<sequence length="136" mass="15358">MAETKRGGRVLPWIDLAAFAERAMAVARADRAAAADSDQWVFFDRGLVDAAVALELALGEPVLGRIAAERYHRRVFVVPPWPEIYINDAGRRHGLREAVDEYERLLKAFDTLDYYVEVLPRTTVEARADFILEKLG</sequence>
<dbReference type="AlphaFoldDB" id="T0J0M9"/>
<evidence type="ECO:0000313" key="3">
    <source>
        <dbReference type="Proteomes" id="UP000015527"/>
    </source>
</evidence>
<dbReference type="Proteomes" id="UP000015527">
    <property type="component" value="Unassembled WGS sequence"/>
</dbReference>
<comment type="caution">
    <text evidence="2">The sequence shown here is derived from an EMBL/GenBank/DDBJ whole genome shotgun (WGS) entry which is preliminary data.</text>
</comment>
<organism evidence="2 3">
    <name type="scientific">Novosphingobium lindaniclasticum LE124</name>
    <dbReference type="NCBI Taxonomy" id="1096930"/>
    <lineage>
        <taxon>Bacteria</taxon>
        <taxon>Pseudomonadati</taxon>
        <taxon>Pseudomonadota</taxon>
        <taxon>Alphaproteobacteria</taxon>
        <taxon>Sphingomonadales</taxon>
        <taxon>Sphingomonadaceae</taxon>
        <taxon>Novosphingobium</taxon>
    </lineage>
</organism>
<dbReference type="SUPFAM" id="SSF52540">
    <property type="entry name" value="P-loop containing nucleoside triphosphate hydrolases"/>
    <property type="match status" value="1"/>
</dbReference>
<dbReference type="InterPro" id="IPR038727">
    <property type="entry name" value="NadR/Ttd14_AAA_dom"/>
</dbReference>
<name>T0J0M9_9SPHN</name>
<accession>T0J0M9</accession>
<dbReference type="PATRIC" id="fig|1096930.3.peg.1489"/>
<protein>
    <recommendedName>
        <fullName evidence="1">NadR/Ttd14 AAA domain-containing protein</fullName>
    </recommendedName>
</protein>
<dbReference type="InterPro" id="IPR027417">
    <property type="entry name" value="P-loop_NTPase"/>
</dbReference>
<reference evidence="2 3" key="1">
    <citation type="journal article" date="2013" name="Genome Announc.">
        <title>Genome Sequence of Novosphingobium lindaniclasticum LE124T, Isolated from a Hexachlorocyclohexane Dumpsite.</title>
        <authorList>
            <person name="Saxena A."/>
            <person name="Nayyar N."/>
            <person name="Sangwan N."/>
            <person name="Kumari R."/>
            <person name="Khurana J.P."/>
            <person name="Lal R."/>
        </authorList>
    </citation>
    <scope>NUCLEOTIDE SEQUENCE [LARGE SCALE GENOMIC DNA]</scope>
    <source>
        <strain evidence="2 3">LE124</strain>
    </source>
</reference>
<dbReference type="Gene3D" id="3.40.50.300">
    <property type="entry name" value="P-loop containing nucleotide triphosphate hydrolases"/>
    <property type="match status" value="1"/>
</dbReference>
<dbReference type="eggNOG" id="COG3911">
    <property type="taxonomic scope" value="Bacteria"/>
</dbReference>
<evidence type="ECO:0000259" key="1">
    <source>
        <dbReference type="Pfam" id="PF13521"/>
    </source>
</evidence>
<keyword evidence="3" id="KW-1185">Reference proteome</keyword>
<dbReference type="EMBL" id="ATHL01000054">
    <property type="protein sequence ID" value="EQB17685.1"/>
    <property type="molecule type" value="Genomic_DNA"/>
</dbReference>
<gene>
    <name evidence="2" type="ORF">L284_07560</name>
</gene>
<dbReference type="Pfam" id="PF13521">
    <property type="entry name" value="AAA_28"/>
    <property type="match status" value="1"/>
</dbReference>